<dbReference type="Proteomes" id="UP000466794">
    <property type="component" value="Unassembled WGS sequence"/>
</dbReference>
<sequence length="140" mass="15832">MNLWAWRDRNPYYETAFQVLDIDPAADRATVRTRIAARRKRISYDAKRFPLFGEILDVPRINAAEEQLATPRTRLAAELLTHRTEPEGEDLPELTELLDLARTLSAAEDSGPHSAVDGAPRLDYRVLPRLLPSPTEETPA</sequence>
<evidence type="ECO:0000313" key="1">
    <source>
        <dbReference type="EMBL" id="MVU82249.1"/>
    </source>
</evidence>
<keyword evidence="2" id="KW-1185">Reference proteome</keyword>
<proteinExistence type="predicted"/>
<protein>
    <submittedName>
        <fullName evidence="1">Uncharacterized protein</fullName>
    </submittedName>
</protein>
<gene>
    <name evidence="1" type="ORF">GPX89_34060</name>
</gene>
<accession>A0A7K1V705</accession>
<dbReference type="AlphaFoldDB" id="A0A7K1V705"/>
<name>A0A7K1V705_9NOCA</name>
<comment type="caution">
    <text evidence="1">The sequence shown here is derived from an EMBL/GenBank/DDBJ whole genome shotgun (WGS) entry which is preliminary data.</text>
</comment>
<dbReference type="RefSeq" id="WP_157391820.1">
    <property type="nucleotide sequence ID" value="NZ_WRPP01000008.1"/>
</dbReference>
<organism evidence="1 2">
    <name type="scientific">Nocardia terrae</name>
    <dbReference type="NCBI Taxonomy" id="2675851"/>
    <lineage>
        <taxon>Bacteria</taxon>
        <taxon>Bacillati</taxon>
        <taxon>Actinomycetota</taxon>
        <taxon>Actinomycetes</taxon>
        <taxon>Mycobacteriales</taxon>
        <taxon>Nocardiaceae</taxon>
        <taxon>Nocardia</taxon>
    </lineage>
</organism>
<evidence type="ECO:0000313" key="2">
    <source>
        <dbReference type="Proteomes" id="UP000466794"/>
    </source>
</evidence>
<reference evidence="1 2" key="1">
    <citation type="submission" date="2019-12" db="EMBL/GenBank/DDBJ databases">
        <title>Nocardia sp. nov. ET3-3 isolated from soil.</title>
        <authorList>
            <person name="Kanchanasin P."/>
            <person name="Tanasupawat S."/>
            <person name="Yuki M."/>
            <person name="Kudo T."/>
        </authorList>
    </citation>
    <scope>NUCLEOTIDE SEQUENCE [LARGE SCALE GENOMIC DNA]</scope>
    <source>
        <strain evidence="1 2">ET3-3</strain>
    </source>
</reference>
<dbReference type="EMBL" id="WRPP01000008">
    <property type="protein sequence ID" value="MVU82249.1"/>
    <property type="molecule type" value="Genomic_DNA"/>
</dbReference>